<keyword evidence="4" id="KW-1185">Reference proteome</keyword>
<proteinExistence type="predicted"/>
<name>A0A369JFB9_HYPMA</name>
<evidence type="ECO:0000313" key="4">
    <source>
        <dbReference type="Proteomes" id="UP000076154"/>
    </source>
</evidence>
<feature type="chain" id="PRO_5016902028" evidence="2">
    <location>
        <begin position="21"/>
        <end position="319"/>
    </location>
</feature>
<keyword evidence="2" id="KW-0732">Signal</keyword>
<feature type="region of interest" description="Disordered" evidence="1">
    <location>
        <begin position="115"/>
        <end position="139"/>
    </location>
</feature>
<accession>A0A369JFB9</accession>
<dbReference type="AlphaFoldDB" id="A0A369JFB9"/>
<feature type="region of interest" description="Disordered" evidence="1">
    <location>
        <begin position="163"/>
        <end position="192"/>
    </location>
</feature>
<gene>
    <name evidence="3" type="ORF">Hypma_012269</name>
</gene>
<evidence type="ECO:0000256" key="1">
    <source>
        <dbReference type="SAM" id="MobiDB-lite"/>
    </source>
</evidence>
<feature type="compositionally biased region" description="Pro residues" evidence="1">
    <location>
        <begin position="167"/>
        <end position="181"/>
    </location>
</feature>
<dbReference type="InParanoid" id="A0A369JFB9"/>
<evidence type="ECO:0000313" key="3">
    <source>
        <dbReference type="EMBL" id="RDB20608.1"/>
    </source>
</evidence>
<evidence type="ECO:0000256" key="2">
    <source>
        <dbReference type="SAM" id="SignalP"/>
    </source>
</evidence>
<protein>
    <submittedName>
        <fullName evidence="3">Uncharacterized protein</fullName>
    </submittedName>
</protein>
<reference evidence="3" key="1">
    <citation type="submission" date="2018-04" db="EMBL/GenBank/DDBJ databases">
        <title>Whole genome sequencing of Hypsizygus marmoreus.</title>
        <authorList>
            <person name="Choi I.-G."/>
            <person name="Min B."/>
            <person name="Kim J.-G."/>
            <person name="Kim S."/>
            <person name="Oh Y.-L."/>
            <person name="Kong W.-S."/>
            <person name="Park H."/>
            <person name="Jeong J."/>
            <person name="Song E.-S."/>
        </authorList>
    </citation>
    <scope>NUCLEOTIDE SEQUENCE [LARGE SCALE GENOMIC DNA]</scope>
    <source>
        <strain evidence="3">51987-8</strain>
    </source>
</reference>
<sequence length="319" mass="34737">MKYPQALLLVCVGGVALAAAAPVESNDAELVARKFAFRTPRFVPKLNKNRGVGLNSVSRPVDSIPISETPQTASTKAIRELTDDDLLYLRGLEDNTLEARKTIAQLIRELRNKVHRRPTPAPAPALTPAPAQRVQESGGLEDNTLEARMTLAQIILEIKNQLRPKPKPAPVPTLTPEPTSAPAPAQRVQENGGLGDDALEARMTVGQAEVVERDVRRCATKVKPYSTKSDTTASVGKATSAIAGRNLMDDDLLDLRSLEDGFLEERGLAEEFRKHVAAMQTLKWKPKPLVPSAASSPVQRDHDLLVRAVADMFEVNDLD</sequence>
<dbReference type="EMBL" id="LUEZ02000058">
    <property type="protein sequence ID" value="RDB20608.1"/>
    <property type="molecule type" value="Genomic_DNA"/>
</dbReference>
<feature type="signal peptide" evidence="2">
    <location>
        <begin position="1"/>
        <end position="20"/>
    </location>
</feature>
<dbReference type="Proteomes" id="UP000076154">
    <property type="component" value="Unassembled WGS sequence"/>
</dbReference>
<comment type="caution">
    <text evidence="3">The sequence shown here is derived from an EMBL/GenBank/DDBJ whole genome shotgun (WGS) entry which is preliminary data.</text>
</comment>
<organism evidence="3 4">
    <name type="scientific">Hypsizygus marmoreus</name>
    <name type="common">White beech mushroom</name>
    <name type="synonym">Agaricus marmoreus</name>
    <dbReference type="NCBI Taxonomy" id="39966"/>
    <lineage>
        <taxon>Eukaryota</taxon>
        <taxon>Fungi</taxon>
        <taxon>Dikarya</taxon>
        <taxon>Basidiomycota</taxon>
        <taxon>Agaricomycotina</taxon>
        <taxon>Agaricomycetes</taxon>
        <taxon>Agaricomycetidae</taxon>
        <taxon>Agaricales</taxon>
        <taxon>Tricholomatineae</taxon>
        <taxon>Lyophyllaceae</taxon>
        <taxon>Hypsizygus</taxon>
    </lineage>
</organism>